<reference evidence="3" key="1">
    <citation type="submission" date="2022-11" db="UniProtKB">
        <authorList>
            <consortium name="WormBaseParasite"/>
        </authorList>
    </citation>
    <scope>IDENTIFICATION</scope>
</reference>
<evidence type="ECO:0000313" key="3">
    <source>
        <dbReference type="WBParaSite" id="PgR019_g080_t01"/>
    </source>
</evidence>
<keyword evidence="2" id="KW-1185">Reference proteome</keyword>
<name>A0A915AXU2_PARUN</name>
<evidence type="ECO:0000313" key="2">
    <source>
        <dbReference type="Proteomes" id="UP000887569"/>
    </source>
</evidence>
<protein>
    <submittedName>
        <fullName evidence="3">Uncharacterized protein</fullName>
    </submittedName>
</protein>
<dbReference type="Proteomes" id="UP000887569">
    <property type="component" value="Unplaced"/>
</dbReference>
<organism evidence="2 3">
    <name type="scientific">Parascaris univalens</name>
    <name type="common">Nematode worm</name>
    <dbReference type="NCBI Taxonomy" id="6257"/>
    <lineage>
        <taxon>Eukaryota</taxon>
        <taxon>Metazoa</taxon>
        <taxon>Ecdysozoa</taxon>
        <taxon>Nematoda</taxon>
        <taxon>Chromadorea</taxon>
        <taxon>Rhabditida</taxon>
        <taxon>Spirurina</taxon>
        <taxon>Ascaridomorpha</taxon>
        <taxon>Ascaridoidea</taxon>
        <taxon>Ascarididae</taxon>
        <taxon>Parascaris</taxon>
    </lineage>
</organism>
<sequence>MFYSRLSISDSSTSTQPDSSISIATNFLDYTNNSNNRTSHSELSPLHPFESRG</sequence>
<evidence type="ECO:0000256" key="1">
    <source>
        <dbReference type="SAM" id="MobiDB-lite"/>
    </source>
</evidence>
<feature type="compositionally biased region" description="Polar residues" evidence="1">
    <location>
        <begin position="31"/>
        <end position="42"/>
    </location>
</feature>
<accession>A0A915AXU2</accession>
<feature type="region of interest" description="Disordered" evidence="1">
    <location>
        <begin position="31"/>
        <end position="53"/>
    </location>
</feature>
<proteinExistence type="predicted"/>
<dbReference type="AlphaFoldDB" id="A0A915AXU2"/>
<dbReference type="WBParaSite" id="PgR019_g080_t01">
    <property type="protein sequence ID" value="PgR019_g080_t01"/>
    <property type="gene ID" value="PgR019_g080"/>
</dbReference>